<comment type="caution">
    <text evidence="1">The sequence shown here is derived from an EMBL/GenBank/DDBJ whole genome shotgun (WGS) entry which is preliminary data.</text>
</comment>
<sequence length="177" mass="19633">MPVDTTPKFRAIRVCNRDPTKAKAKAATCVKPGPKPKEVHFSSAVLGQEGWKNLTNWDWLQVIQYHDKNPNIKQKAVIEYFASRSHAEGGKLSFMQSALLKHLNPVKKAALLALAAQNSTALSLKRERVVTAPKVDRGLGLWALDGEQKNRAVTGTMLIEQCKRLEVALNVPEGQRL</sequence>
<dbReference type="Proteomes" id="UP001295794">
    <property type="component" value="Unassembled WGS sequence"/>
</dbReference>
<keyword evidence="2" id="KW-1185">Reference proteome</keyword>
<name>A0AAD2HJL6_9AGAR</name>
<protein>
    <submittedName>
        <fullName evidence="1">Uncharacterized protein</fullName>
    </submittedName>
</protein>
<organism evidence="1 2">
    <name type="scientific">Mycena citricolor</name>
    <dbReference type="NCBI Taxonomy" id="2018698"/>
    <lineage>
        <taxon>Eukaryota</taxon>
        <taxon>Fungi</taxon>
        <taxon>Dikarya</taxon>
        <taxon>Basidiomycota</taxon>
        <taxon>Agaricomycotina</taxon>
        <taxon>Agaricomycetes</taxon>
        <taxon>Agaricomycetidae</taxon>
        <taxon>Agaricales</taxon>
        <taxon>Marasmiineae</taxon>
        <taxon>Mycenaceae</taxon>
        <taxon>Mycena</taxon>
    </lineage>
</organism>
<proteinExistence type="predicted"/>
<reference evidence="1" key="1">
    <citation type="submission" date="2023-11" db="EMBL/GenBank/DDBJ databases">
        <authorList>
            <person name="De Vega J J."/>
            <person name="De Vega J J."/>
        </authorList>
    </citation>
    <scope>NUCLEOTIDE SEQUENCE</scope>
</reference>
<accession>A0AAD2HJL6</accession>
<dbReference type="AlphaFoldDB" id="A0AAD2HJL6"/>
<gene>
    <name evidence="1" type="ORF">MYCIT1_LOCUS26029</name>
</gene>
<evidence type="ECO:0000313" key="2">
    <source>
        <dbReference type="Proteomes" id="UP001295794"/>
    </source>
</evidence>
<dbReference type="EMBL" id="CAVNYO010000419">
    <property type="protein sequence ID" value="CAK5277183.1"/>
    <property type="molecule type" value="Genomic_DNA"/>
</dbReference>
<evidence type="ECO:0000313" key="1">
    <source>
        <dbReference type="EMBL" id="CAK5277183.1"/>
    </source>
</evidence>